<accession>A0A1M4VR85</accession>
<sequence length="214" mass="25494">MKKWVRFLIGCLISFALFVLFFFAQRYNYAEPDQVYFFGTKGGYFIIALFLTVVTFFLFSFIKHRRNHIRLRRNFIIFSIFYLLCGMLVILSFDNYLLVSKKGLSYNSFFSVEKTDVRAWREIDQAVIDCKVMRFPHKKPRISFSFLVNFRNGPVIDLNSPNSPLFKAEEFQSIYNAMRQHQVPIYVKKPFPTDLEKEYPFYANMCGKQVMEDE</sequence>
<evidence type="ECO:0000313" key="2">
    <source>
        <dbReference type="EMBL" id="SHE71385.1"/>
    </source>
</evidence>
<keyword evidence="1" id="KW-1133">Transmembrane helix</keyword>
<name>A0A1M4VR85_9BACL</name>
<reference evidence="2 3" key="1">
    <citation type="submission" date="2016-11" db="EMBL/GenBank/DDBJ databases">
        <authorList>
            <person name="Jaros S."/>
            <person name="Januszkiewicz K."/>
            <person name="Wedrychowicz H."/>
        </authorList>
    </citation>
    <scope>NUCLEOTIDE SEQUENCE [LARGE SCALE GENOMIC DNA]</scope>
    <source>
        <strain evidence="2 3">DSM 44666</strain>
    </source>
</reference>
<dbReference type="RefSeq" id="WP_073154051.1">
    <property type="nucleotide sequence ID" value="NZ_FQVL01000002.1"/>
</dbReference>
<protein>
    <submittedName>
        <fullName evidence="2">Uncharacterized protein</fullName>
    </submittedName>
</protein>
<gene>
    <name evidence="2" type="ORF">SAMN05444392_102485</name>
</gene>
<evidence type="ECO:0000313" key="3">
    <source>
        <dbReference type="Proteomes" id="UP000184476"/>
    </source>
</evidence>
<dbReference type="AlphaFoldDB" id="A0A1M4VR85"/>
<dbReference type="Proteomes" id="UP000184476">
    <property type="component" value="Unassembled WGS sequence"/>
</dbReference>
<proteinExistence type="predicted"/>
<feature type="transmembrane region" description="Helical" evidence="1">
    <location>
        <begin position="42"/>
        <end position="62"/>
    </location>
</feature>
<keyword evidence="1" id="KW-0472">Membrane</keyword>
<keyword evidence="3" id="KW-1185">Reference proteome</keyword>
<evidence type="ECO:0000256" key="1">
    <source>
        <dbReference type="SAM" id="Phobius"/>
    </source>
</evidence>
<dbReference type="OrthoDB" id="2988592at2"/>
<feature type="transmembrane region" description="Helical" evidence="1">
    <location>
        <begin position="74"/>
        <end position="93"/>
    </location>
</feature>
<organism evidence="2 3">
    <name type="scientific">Seinonella peptonophila</name>
    <dbReference type="NCBI Taxonomy" id="112248"/>
    <lineage>
        <taxon>Bacteria</taxon>
        <taxon>Bacillati</taxon>
        <taxon>Bacillota</taxon>
        <taxon>Bacilli</taxon>
        <taxon>Bacillales</taxon>
        <taxon>Thermoactinomycetaceae</taxon>
        <taxon>Seinonella</taxon>
    </lineage>
</organism>
<dbReference type="EMBL" id="FQVL01000002">
    <property type="protein sequence ID" value="SHE71385.1"/>
    <property type="molecule type" value="Genomic_DNA"/>
</dbReference>
<keyword evidence="1" id="KW-0812">Transmembrane</keyword>